<dbReference type="GeneID" id="30967222"/>
<protein>
    <submittedName>
        <fullName evidence="3">Uncharacterized protein</fullName>
    </submittedName>
</protein>
<keyword evidence="4" id="KW-1185">Reference proteome</keyword>
<reference evidence="4" key="1">
    <citation type="submission" date="2016-05" db="EMBL/GenBank/DDBJ databases">
        <title>Comparative genomics of biotechnologically important yeasts.</title>
        <authorList>
            <consortium name="DOE Joint Genome Institute"/>
            <person name="Riley R."/>
            <person name="Haridas S."/>
            <person name="Wolfe K.H."/>
            <person name="Lopes M.R."/>
            <person name="Hittinger C.T."/>
            <person name="Goker M."/>
            <person name="Salamov A."/>
            <person name="Wisecaver J."/>
            <person name="Long T.M."/>
            <person name="Aerts A.L."/>
            <person name="Barry K."/>
            <person name="Choi C."/>
            <person name="Clum A."/>
            <person name="Coughlan A.Y."/>
            <person name="Deshpande S."/>
            <person name="Douglass A.P."/>
            <person name="Hanson S.J."/>
            <person name="Klenk H.-P."/>
            <person name="Labutti K."/>
            <person name="Lapidus A."/>
            <person name="Lindquist E."/>
            <person name="Lipzen A."/>
            <person name="Meier-Kolthoff J.P."/>
            <person name="Ohm R.A."/>
            <person name="Otillar R.P."/>
            <person name="Pangilinan J."/>
            <person name="Peng Y."/>
            <person name="Rokas A."/>
            <person name="Rosa C.A."/>
            <person name="Scheuner C."/>
            <person name="Sibirny A.A."/>
            <person name="Slot J.C."/>
            <person name="Stielow J.B."/>
            <person name="Sun H."/>
            <person name="Kurtzman C.P."/>
            <person name="Blackwell M."/>
            <person name="Grigoriev I.V."/>
            <person name="Jeffries T.W."/>
        </authorList>
    </citation>
    <scope>NUCLEOTIDE SEQUENCE [LARGE SCALE GENOMIC DNA]</scope>
    <source>
        <strain evidence="4">DSM 1968</strain>
    </source>
</reference>
<proteinExistence type="predicted"/>
<feature type="chain" id="PRO_5008910435" evidence="2">
    <location>
        <begin position="23"/>
        <end position="313"/>
    </location>
</feature>
<feature type="compositionally biased region" description="Low complexity" evidence="1">
    <location>
        <begin position="246"/>
        <end position="271"/>
    </location>
</feature>
<organism evidence="3 4">
    <name type="scientific">Ascoidea rubescens DSM 1968</name>
    <dbReference type="NCBI Taxonomy" id="1344418"/>
    <lineage>
        <taxon>Eukaryota</taxon>
        <taxon>Fungi</taxon>
        <taxon>Dikarya</taxon>
        <taxon>Ascomycota</taxon>
        <taxon>Saccharomycotina</taxon>
        <taxon>Saccharomycetes</taxon>
        <taxon>Ascoideaceae</taxon>
        <taxon>Ascoidea</taxon>
    </lineage>
</organism>
<feature type="region of interest" description="Disordered" evidence="1">
    <location>
        <begin position="246"/>
        <end position="282"/>
    </location>
</feature>
<feature type="signal peptide" evidence="2">
    <location>
        <begin position="1"/>
        <end position="22"/>
    </location>
</feature>
<dbReference type="InParanoid" id="A0A1D2VF34"/>
<dbReference type="PROSITE" id="PS51257">
    <property type="entry name" value="PROKAR_LIPOPROTEIN"/>
    <property type="match status" value="1"/>
</dbReference>
<sequence>MKLVNYLSVIPFIPLALACASADNDPLVNLVSKIRSLFKREDPTTYNGDFLYSKIKALEKREESENFPECSDSDACRHYENALFSSGCDISEDYDDAELANFYTCVCDLSDDFWDSSYMCTFCVETADEDSVNIVKSHLCSGYYSNSSDIDLSNSTYTNNTLCNRYTDVCYELTDLANSTCGLPDETSEYVECVCGLSNDEYWNYELECYLCSDDFLDNQVSSFKDDLCSFLINTESSSGSLIISTGSTTVSGSSSSSIVDNEEISGSSESTESESESESSSSSAIAANQFLESRSFILSSFSLVSAVLISIL</sequence>
<evidence type="ECO:0000256" key="2">
    <source>
        <dbReference type="SAM" id="SignalP"/>
    </source>
</evidence>
<evidence type="ECO:0000313" key="4">
    <source>
        <dbReference type="Proteomes" id="UP000095038"/>
    </source>
</evidence>
<dbReference type="EMBL" id="KV454483">
    <property type="protein sequence ID" value="ODV60219.1"/>
    <property type="molecule type" value="Genomic_DNA"/>
</dbReference>
<dbReference type="AlphaFoldDB" id="A0A1D2VF34"/>
<dbReference type="Proteomes" id="UP000095038">
    <property type="component" value="Unassembled WGS sequence"/>
</dbReference>
<accession>A0A1D2VF34</accession>
<name>A0A1D2VF34_9ASCO</name>
<evidence type="ECO:0000313" key="3">
    <source>
        <dbReference type="EMBL" id="ODV60219.1"/>
    </source>
</evidence>
<gene>
    <name evidence="3" type="ORF">ASCRUDRAFT_76709</name>
</gene>
<dbReference type="RefSeq" id="XP_020046526.1">
    <property type="nucleotide sequence ID" value="XM_020193586.1"/>
</dbReference>
<keyword evidence="2" id="KW-0732">Signal</keyword>
<evidence type="ECO:0000256" key="1">
    <source>
        <dbReference type="SAM" id="MobiDB-lite"/>
    </source>
</evidence>